<protein>
    <submittedName>
        <fullName evidence="2">Uncharacterized protein</fullName>
    </submittedName>
</protein>
<evidence type="ECO:0000313" key="3">
    <source>
        <dbReference type="Proteomes" id="UP000182257"/>
    </source>
</evidence>
<evidence type="ECO:0000256" key="1">
    <source>
        <dbReference type="SAM" id="Phobius"/>
    </source>
</evidence>
<keyword evidence="1" id="KW-0472">Membrane</keyword>
<evidence type="ECO:0000313" key="2">
    <source>
        <dbReference type="EMBL" id="SEA73235.1"/>
    </source>
</evidence>
<dbReference type="AlphaFoldDB" id="A0A1H4DKH6"/>
<proteinExistence type="predicted"/>
<keyword evidence="1" id="KW-1133">Transmembrane helix</keyword>
<feature type="transmembrane region" description="Helical" evidence="1">
    <location>
        <begin position="20"/>
        <end position="41"/>
    </location>
</feature>
<accession>A0A1H4DKH6</accession>
<dbReference type="Proteomes" id="UP000182257">
    <property type="component" value="Unassembled WGS sequence"/>
</dbReference>
<gene>
    <name evidence="2" type="ORF">SAMN05216462_2382</name>
</gene>
<organism evidence="2 3">
    <name type="scientific">Xylanibacter ruminicola</name>
    <name type="common">Prevotella ruminicola</name>
    <dbReference type="NCBI Taxonomy" id="839"/>
    <lineage>
        <taxon>Bacteria</taxon>
        <taxon>Pseudomonadati</taxon>
        <taxon>Bacteroidota</taxon>
        <taxon>Bacteroidia</taxon>
        <taxon>Bacteroidales</taxon>
        <taxon>Prevotellaceae</taxon>
        <taxon>Xylanibacter</taxon>
    </lineage>
</organism>
<name>A0A1H4DKH6_XYLRU</name>
<keyword evidence="1" id="KW-0812">Transmembrane</keyword>
<sequence>MLPLLNAARSWGANLFTNNLTVGMSGIVLQNIYWLILTGYLKATLIHLIIQENHHTPVAIEGNHKRRMALVYLISTDSQQETVVITIHSQLKVALGNESNVARDIITDSNCIASMTLGKRLYVVVSHT</sequence>
<dbReference type="EMBL" id="FNRF01000004">
    <property type="protein sequence ID" value="SEA73235.1"/>
    <property type="molecule type" value="Genomic_DNA"/>
</dbReference>
<reference evidence="2 3" key="1">
    <citation type="submission" date="2016-10" db="EMBL/GenBank/DDBJ databases">
        <authorList>
            <person name="de Groot N.N."/>
        </authorList>
    </citation>
    <scope>NUCLEOTIDE SEQUENCE [LARGE SCALE GENOMIC DNA]</scope>
    <source>
        <strain evidence="2 3">D31d</strain>
    </source>
</reference>